<protein>
    <submittedName>
        <fullName evidence="2">Uncharacterized protein</fullName>
    </submittedName>
</protein>
<reference evidence="2 3" key="1">
    <citation type="journal article" date="2022" name="Nat. Ecol. Evol.">
        <title>A masculinizing supergene underlies an exaggerated male reproductive morph in a spider.</title>
        <authorList>
            <person name="Hendrickx F."/>
            <person name="De Corte Z."/>
            <person name="Sonet G."/>
            <person name="Van Belleghem S.M."/>
            <person name="Kostlbacher S."/>
            <person name="Vangestel C."/>
        </authorList>
    </citation>
    <scope>NUCLEOTIDE SEQUENCE [LARGE SCALE GENOMIC DNA]</scope>
    <source>
        <strain evidence="2">W744_W776</strain>
    </source>
</reference>
<feature type="compositionally biased region" description="Basic and acidic residues" evidence="1">
    <location>
        <begin position="91"/>
        <end position="101"/>
    </location>
</feature>
<keyword evidence="3" id="KW-1185">Reference proteome</keyword>
<dbReference type="AlphaFoldDB" id="A0AAV6VTG4"/>
<comment type="caution">
    <text evidence="2">The sequence shown here is derived from an EMBL/GenBank/DDBJ whole genome shotgun (WGS) entry which is preliminary data.</text>
</comment>
<dbReference type="Proteomes" id="UP000827092">
    <property type="component" value="Unassembled WGS sequence"/>
</dbReference>
<sequence length="113" mass="12640">MHKIKVLQKKKKLRVENHSKFLLPSKSNSVPTPIGFQKSSVRKAETKLRSAPNMRLGEKVGAGTVEFGLYASFAPRCKNIPMESVIFPRTSVRDEDGRDLGMKTTRPPTSNDL</sequence>
<feature type="region of interest" description="Disordered" evidence="1">
    <location>
        <begin position="89"/>
        <end position="113"/>
    </location>
</feature>
<accession>A0AAV6VTG4</accession>
<proteinExistence type="predicted"/>
<evidence type="ECO:0000256" key="1">
    <source>
        <dbReference type="SAM" id="MobiDB-lite"/>
    </source>
</evidence>
<name>A0AAV6VTG4_9ARAC</name>
<evidence type="ECO:0000313" key="3">
    <source>
        <dbReference type="Proteomes" id="UP000827092"/>
    </source>
</evidence>
<evidence type="ECO:0000313" key="2">
    <source>
        <dbReference type="EMBL" id="KAG8199795.1"/>
    </source>
</evidence>
<organism evidence="2 3">
    <name type="scientific">Oedothorax gibbosus</name>
    <dbReference type="NCBI Taxonomy" id="931172"/>
    <lineage>
        <taxon>Eukaryota</taxon>
        <taxon>Metazoa</taxon>
        <taxon>Ecdysozoa</taxon>
        <taxon>Arthropoda</taxon>
        <taxon>Chelicerata</taxon>
        <taxon>Arachnida</taxon>
        <taxon>Araneae</taxon>
        <taxon>Araneomorphae</taxon>
        <taxon>Entelegynae</taxon>
        <taxon>Araneoidea</taxon>
        <taxon>Linyphiidae</taxon>
        <taxon>Erigoninae</taxon>
        <taxon>Oedothorax</taxon>
    </lineage>
</organism>
<dbReference type="EMBL" id="JAFNEN010000024">
    <property type="protein sequence ID" value="KAG8199795.1"/>
    <property type="molecule type" value="Genomic_DNA"/>
</dbReference>
<gene>
    <name evidence="2" type="ORF">JTE90_000888</name>
</gene>